<dbReference type="InterPro" id="IPR038717">
    <property type="entry name" value="Tc1-like_DDE_dom"/>
</dbReference>
<dbReference type="KEGG" id="dmm:dnm_077070"/>
<reference evidence="2" key="1">
    <citation type="journal article" date="2021" name="Microb. Physiol.">
        <title>Proteogenomic Insights into the Physiology of Marine, Sulfate-Reducing, Filamentous Desulfonema limicola and Desulfonema magnum.</title>
        <authorList>
            <person name="Schnaars V."/>
            <person name="Wohlbrand L."/>
            <person name="Scheve S."/>
            <person name="Hinrichs C."/>
            <person name="Reinhardt R."/>
            <person name="Rabus R."/>
        </authorList>
    </citation>
    <scope>NUCLEOTIDE SEQUENCE</scope>
    <source>
        <strain evidence="2">4be13</strain>
    </source>
</reference>
<feature type="domain" description="Tc1-like transposase DDE" evidence="1">
    <location>
        <begin position="2"/>
        <end position="140"/>
    </location>
</feature>
<dbReference type="EMBL" id="CP061800">
    <property type="protein sequence ID" value="QTA90438.1"/>
    <property type="molecule type" value="Genomic_DNA"/>
</dbReference>
<organism evidence="2 5">
    <name type="scientific">Desulfonema magnum</name>
    <dbReference type="NCBI Taxonomy" id="45655"/>
    <lineage>
        <taxon>Bacteria</taxon>
        <taxon>Pseudomonadati</taxon>
        <taxon>Thermodesulfobacteriota</taxon>
        <taxon>Desulfobacteria</taxon>
        <taxon>Desulfobacterales</taxon>
        <taxon>Desulfococcaceae</taxon>
        <taxon>Desulfonema</taxon>
    </lineage>
</organism>
<evidence type="ECO:0000313" key="5">
    <source>
        <dbReference type="Proteomes" id="UP000663722"/>
    </source>
</evidence>
<dbReference type="KEGG" id="dmm:dnm_066800"/>
<dbReference type="Gene3D" id="3.30.420.10">
    <property type="entry name" value="Ribonuclease H-like superfamily/Ribonuclease H"/>
    <property type="match status" value="1"/>
</dbReference>
<dbReference type="GO" id="GO:0003676">
    <property type="term" value="F:nucleic acid binding"/>
    <property type="evidence" value="ECO:0007669"/>
    <property type="project" value="InterPro"/>
</dbReference>
<keyword evidence="5" id="KW-1185">Reference proteome</keyword>
<proteinExistence type="predicted"/>
<protein>
    <submittedName>
        <fullName evidence="2">Transposase DDE domain-containing protein</fullName>
    </submittedName>
</protein>
<accession>A0A975BS76</accession>
<dbReference type="KEGG" id="dmm:dnm_064990"/>
<evidence type="ECO:0000313" key="2">
    <source>
        <dbReference type="EMBL" id="QTA90438.1"/>
    </source>
</evidence>
<dbReference type="Pfam" id="PF13358">
    <property type="entry name" value="DDE_3"/>
    <property type="match status" value="1"/>
</dbReference>
<evidence type="ECO:0000313" key="3">
    <source>
        <dbReference type="EMBL" id="QTA90619.1"/>
    </source>
</evidence>
<dbReference type="EMBL" id="CP061800">
    <property type="protein sequence ID" value="QTA90619.1"/>
    <property type="molecule type" value="Genomic_DNA"/>
</dbReference>
<gene>
    <name evidence="2" type="ORF">dnm_064990</name>
    <name evidence="3" type="ORF">dnm_066800</name>
    <name evidence="4" type="ORF">dnm_077070</name>
</gene>
<name>A0A975BS76_9BACT</name>
<evidence type="ECO:0000313" key="4">
    <source>
        <dbReference type="EMBL" id="QTA91635.1"/>
    </source>
</evidence>
<dbReference type="EMBL" id="CP061800">
    <property type="protein sequence ID" value="QTA91635.1"/>
    <property type="molecule type" value="Genomic_DNA"/>
</dbReference>
<sequence length="173" mass="19710">MILMLDETIITENPPLRGCYGRRGEQVRVPISGNHDRRVIHGVINIRSGDVLLLITDIWDEYTHRCFLKMIRSHWRGWNIILFEDRGTPHTADDSLGLAGELKIEIRLLPTATPELNAMDHLWKSVKGRALANRPTENIDTSADEACRYILGMSRHQRLKAAGVLSDDFWLTG</sequence>
<dbReference type="Proteomes" id="UP000663722">
    <property type="component" value="Chromosome"/>
</dbReference>
<evidence type="ECO:0000259" key="1">
    <source>
        <dbReference type="Pfam" id="PF13358"/>
    </source>
</evidence>
<dbReference type="InterPro" id="IPR036397">
    <property type="entry name" value="RNaseH_sf"/>
</dbReference>
<dbReference type="AlphaFoldDB" id="A0A975BS76"/>